<dbReference type="Gene3D" id="2.60.40.4270">
    <property type="entry name" value="Listeria-Bacteroides repeat domain"/>
    <property type="match status" value="3"/>
</dbReference>
<feature type="transmembrane region" description="Helical" evidence="2">
    <location>
        <begin position="1645"/>
        <end position="1664"/>
    </location>
</feature>
<proteinExistence type="predicted"/>
<feature type="domain" description="SpaA-like prealbumin fold" evidence="3">
    <location>
        <begin position="1504"/>
        <end position="1583"/>
    </location>
</feature>
<accession>A0ABV2EP33</accession>
<dbReference type="InterPro" id="IPR013783">
    <property type="entry name" value="Ig-like_fold"/>
</dbReference>
<name>A0ABV2EP33_9STRE</name>
<keyword evidence="2" id="KW-1133">Transmembrane helix</keyword>
<sequence>MMNWIKKYLVFLAEKKNKILLVLVAIVLFCTIYALILPALSMDETIAVNQNGVELLEGTSIDSKQTIELQETTEKLHVGEDKTEDTISVAETITSLTETESDSDSGQTFTQEAQLNTPEAIEKSSSNPVTFFTGKLIHEGLDYWVEVDVSEESQLPSGTELIVKELPSNDESYKEYLDKTKKQVTNATLVYARFFDISFYLKGEEIEPAEAVTVTIKYSTPFDIGRDTEIVAIHFDDEKNANQISVESDVHSSDKFSEVTFDTGDFSVYGVLGIEKLQARSIPVEGKEYYEVKFVYKDVDNCEQVVTSKLIEVTEQSIIGSLPQAPFKTGYRFINWVKRGSNQVITPETLVTNDMIVEAHFEIISIYTITINYYYYNKELSKEIIFDTAIFQKEDRDMPFSHLPHTSTKVTPQNDNTLPADATYYPEWSIIKILREELVEKDLADGLLDNKITINIQYVPYTAEFDYVYMLKDLDGNDYSKIETVHAYGVLGSTVSPQVLTYPYATFEHTEATEITQASGQKLYVYYRRNRFTLTYNSNGGDYVNQQTGQYGSQVPISSSIPTRTGYDFAGWYDNPQLNGSPVTDTVTLDKDRTLYAKWTGKTVKYTVVYLKEIYDNATASTHYDYERSAVQEAKVGSTVYASSANGIDLGQAYEENAALNADSTVEILADGSSVLKVYYKLKLFTFVFNLNQYWGCIRMNGTVYTGSDYRISNVVLGQDISSRWPSGTEQVYATSGRKKFDSWDHPGLSEHFKTKRFEVTEDMLRGADPSNQIIMTGNWSDNMISKSVEYYLQSADNPRTYIKSDTYSQTFYQRENVLLNAKDIKGFDHLTNTPSGYRPSEGYIYRFYYNRKKYTIDYYFGSQKLKTEEVKFDANLNTSYYNYTPNRPTGMDEDYTWGGWCADSELLTPYTFVTMPDHNVILYAKWVVPTFTVFFETNGGAQHFPTQTVEKHRQISYPGNPTRDDYDFVGWYTHPTGGERYDWLKPVTANITLYARWKLKPLTYIVRYLEEGSNNPLSVEKVETSPAFSFGQEIKESALGIVGYRPYEREKKFTLNNNNQMITFYYTKKSPKITYKIRYVSAINESIEVAPTIEREVDGNTIEALEKAVPVDKSHMQGQEHVTAEMVNLDYYPLTDVESTVLSATDTENVITFKYASYDTAQITINYLDMDGQAIPGQESVTILQKKPSYYLVHRKLLDGYQFHHSMDNHGQENLQFYNIDGSQHQSWVINLYYKKTITLTANSKSKVYDGLALTSSDLGDLQMNYQDYLMKDDRIVSVEFEGSQTDVGLSAIIPKNADIKDINDVNRTYYYDIQYETGNLEVTKRPLIVTVTGENKEKIYDGQPETITYSVAFIDETGKYTDSDYAYIGQEVDQQLIKTDAGNYSLNLQHKFINNNHNFDVEFIVIDGRLNIKQRLITLRSEDGIKPYDGSILKKTSVKVIDMDDPTTTGFAEGESFIYSVTGSQMVPGSSLNTYTYAPSPSTKLENYVVIQEEGILKVIPTVNLQKTDSQWKPLAGGQFTLTKWDGNHWSAITDLSNLIISTTEGVSVHGLEAGLYRINEQAAPEGYIVLDVPLFFKVLEEVEGEGHTRYVVLVTNEAGEPIESSVAKLQVSENGEVFSHRIQIANEPGQALPNTGGIGKEFYIWCGLIILLSCLFSTVYMKYKWERRSGDY</sequence>
<keyword evidence="2" id="KW-0812">Transmembrane</keyword>
<evidence type="ECO:0000313" key="4">
    <source>
        <dbReference type="EMBL" id="MET3532869.1"/>
    </source>
</evidence>
<evidence type="ECO:0000256" key="2">
    <source>
        <dbReference type="SAM" id="Phobius"/>
    </source>
</evidence>
<dbReference type="Gene3D" id="2.60.40.10">
    <property type="entry name" value="Immunoglobulins"/>
    <property type="match status" value="1"/>
</dbReference>
<evidence type="ECO:0000259" key="3">
    <source>
        <dbReference type="Pfam" id="PF17802"/>
    </source>
</evidence>
<dbReference type="Pfam" id="PF09479">
    <property type="entry name" value="Flg_new"/>
    <property type="match status" value="4"/>
</dbReference>
<gene>
    <name evidence="4" type="ORF">ABID50_000018</name>
</gene>
<dbReference type="RefSeq" id="WP_237395721.1">
    <property type="nucleotide sequence ID" value="NZ_AP024276.1"/>
</dbReference>
<keyword evidence="5" id="KW-1185">Reference proteome</keyword>
<dbReference type="InterPro" id="IPR041033">
    <property type="entry name" value="SpaA_PFL_dom_1"/>
</dbReference>
<dbReference type="NCBIfam" id="TIGR02543">
    <property type="entry name" value="List_Bact_rpt"/>
    <property type="match status" value="2"/>
</dbReference>
<dbReference type="GeneID" id="78826467"/>
<organism evidence="4 5">
    <name type="scientific">Streptococcus parasuis</name>
    <dbReference type="NCBI Taxonomy" id="1501662"/>
    <lineage>
        <taxon>Bacteria</taxon>
        <taxon>Bacillati</taxon>
        <taxon>Bacillota</taxon>
        <taxon>Bacilli</taxon>
        <taxon>Lactobacillales</taxon>
        <taxon>Streptococcaceae</taxon>
        <taxon>Streptococcus</taxon>
    </lineage>
</organism>
<dbReference type="EMBL" id="JBEPLX010000001">
    <property type="protein sequence ID" value="MET3532869.1"/>
    <property type="molecule type" value="Genomic_DNA"/>
</dbReference>
<dbReference type="InterPro" id="IPR013378">
    <property type="entry name" value="InlB-like_B-rpt"/>
</dbReference>
<dbReference type="Pfam" id="PF17802">
    <property type="entry name" value="SpaA"/>
    <property type="match status" value="1"/>
</dbReference>
<comment type="caution">
    <text evidence="4">The sequence shown here is derived from an EMBL/GenBank/DDBJ whole genome shotgun (WGS) entry which is preliminary data.</text>
</comment>
<dbReference type="InterPro" id="IPR042229">
    <property type="entry name" value="Listeria/Bacterioides_rpt_sf"/>
</dbReference>
<dbReference type="Proteomes" id="UP001549134">
    <property type="component" value="Unassembled WGS sequence"/>
</dbReference>
<evidence type="ECO:0000256" key="1">
    <source>
        <dbReference type="ARBA" id="ARBA00004196"/>
    </source>
</evidence>
<evidence type="ECO:0000313" key="5">
    <source>
        <dbReference type="Proteomes" id="UP001549134"/>
    </source>
</evidence>
<reference evidence="4 5" key="1">
    <citation type="submission" date="2024-06" db="EMBL/GenBank/DDBJ databases">
        <title>Genomic Encyclopedia of Type Strains, Phase IV (KMG-IV): sequencing the most valuable type-strain genomes for metagenomic binning, comparative biology and taxonomic classification.</title>
        <authorList>
            <person name="Goeker M."/>
        </authorList>
    </citation>
    <scope>NUCLEOTIDE SEQUENCE [LARGE SCALE GENOMIC DNA]</scope>
    <source>
        <strain evidence="4 5">DSM 29126</strain>
    </source>
</reference>
<keyword evidence="2" id="KW-0472">Membrane</keyword>
<comment type="subcellular location">
    <subcellularLocation>
        <location evidence="1">Cell envelope</location>
    </subcellularLocation>
</comment>
<protein>
    <submittedName>
        <fullName evidence="4">Repeat protein (TIGR02543 family)</fullName>
    </submittedName>
</protein>